<reference evidence="2" key="1">
    <citation type="journal article" date="2024" name="Front. Bioeng. Biotechnol.">
        <title>Genome-scale model development and genomic sequencing of the oleaginous clade Lipomyces.</title>
        <authorList>
            <person name="Czajka J.J."/>
            <person name="Han Y."/>
            <person name="Kim J."/>
            <person name="Mondo S.J."/>
            <person name="Hofstad B.A."/>
            <person name="Robles A."/>
            <person name="Haridas S."/>
            <person name="Riley R."/>
            <person name="LaButti K."/>
            <person name="Pangilinan J."/>
            <person name="Andreopoulos W."/>
            <person name="Lipzen A."/>
            <person name="Yan J."/>
            <person name="Wang M."/>
            <person name="Ng V."/>
            <person name="Grigoriev I.V."/>
            <person name="Spatafora J.W."/>
            <person name="Magnuson J.K."/>
            <person name="Baker S.E."/>
            <person name="Pomraning K.R."/>
        </authorList>
    </citation>
    <scope>NUCLEOTIDE SEQUENCE [LARGE SCALE GENOMIC DNA]</scope>
    <source>
        <strain evidence="2">CBS 7786</strain>
    </source>
</reference>
<keyword evidence="2" id="KW-1185">Reference proteome</keyword>
<accession>A0ACC3T3C0</accession>
<dbReference type="Proteomes" id="UP001433508">
    <property type="component" value="Unassembled WGS sequence"/>
</dbReference>
<name>A0ACC3T3C0_LIPKO</name>
<comment type="caution">
    <text evidence="1">The sequence shown here is derived from an EMBL/GenBank/DDBJ whole genome shotgun (WGS) entry which is preliminary data.</text>
</comment>
<dbReference type="EMBL" id="MU971357">
    <property type="protein sequence ID" value="KAK9238382.1"/>
    <property type="molecule type" value="Genomic_DNA"/>
</dbReference>
<organism evidence="1 2">
    <name type="scientific">Lipomyces kononenkoae</name>
    <name type="common">Yeast</name>
    <dbReference type="NCBI Taxonomy" id="34357"/>
    <lineage>
        <taxon>Eukaryota</taxon>
        <taxon>Fungi</taxon>
        <taxon>Dikarya</taxon>
        <taxon>Ascomycota</taxon>
        <taxon>Saccharomycotina</taxon>
        <taxon>Lipomycetes</taxon>
        <taxon>Lipomycetales</taxon>
        <taxon>Lipomycetaceae</taxon>
        <taxon>Lipomyces</taxon>
    </lineage>
</organism>
<sequence>MRTDSKVHVRYTSLHPASSDVILETDIYTYENVAGFYREAAMPSTGISSVAPQQKLKPSLGVVIAHPYPPLGGSKADSVVRFLANKFVEKLKTAVVVYAFNFQGVTTHTSWTSRKEQSDIVAVASSILESYSSVKSLLISGYSYGAIVCAKADLDSLRRSYSVNVTYWLLSPPLWPVSAALTLGIRPSSSEPQLAKLTEVYRKGSVDGKVLVSYGTKDVFTRSHRYEKWVHQQVEIVKQQHPEFPLPDSADSPIKFVEIPDGPHFLTPDHMQELWNNQTTAEFIESLVDISDGDDGDSDSGLSTRV</sequence>
<protein>
    <submittedName>
        <fullName evidence="1">Uncharacterized protein</fullName>
    </submittedName>
</protein>
<evidence type="ECO:0000313" key="2">
    <source>
        <dbReference type="Proteomes" id="UP001433508"/>
    </source>
</evidence>
<proteinExistence type="predicted"/>
<gene>
    <name evidence="1" type="ORF">V1525DRAFT_114847</name>
</gene>
<evidence type="ECO:0000313" key="1">
    <source>
        <dbReference type="EMBL" id="KAK9238382.1"/>
    </source>
</evidence>